<evidence type="ECO:0000313" key="4">
    <source>
        <dbReference type="Proteomes" id="UP001642409"/>
    </source>
</evidence>
<feature type="compositionally biased region" description="Low complexity" evidence="1">
    <location>
        <begin position="201"/>
        <end position="215"/>
    </location>
</feature>
<dbReference type="AlphaFoldDB" id="A0AA86QTW8"/>
<reference evidence="3 4" key="2">
    <citation type="submission" date="2024-07" db="EMBL/GenBank/DDBJ databases">
        <authorList>
            <person name="Akdeniz Z."/>
        </authorList>
    </citation>
    <scope>NUCLEOTIDE SEQUENCE [LARGE SCALE GENOMIC DNA]</scope>
</reference>
<evidence type="ECO:0000313" key="3">
    <source>
        <dbReference type="EMBL" id="CAL6028095.1"/>
    </source>
</evidence>
<dbReference type="Proteomes" id="UP001642409">
    <property type="component" value="Unassembled WGS sequence"/>
</dbReference>
<gene>
    <name evidence="3" type="ORF">HINF_LOCUS31642</name>
    <name evidence="2" type="ORF">HINF_LOCUS47138</name>
</gene>
<name>A0AA86QTW8_9EUKA</name>
<dbReference type="EMBL" id="CAXDID020000106">
    <property type="protein sequence ID" value="CAL6028095.1"/>
    <property type="molecule type" value="Genomic_DNA"/>
</dbReference>
<feature type="region of interest" description="Disordered" evidence="1">
    <location>
        <begin position="201"/>
        <end position="220"/>
    </location>
</feature>
<reference evidence="2" key="1">
    <citation type="submission" date="2023-06" db="EMBL/GenBank/DDBJ databases">
        <authorList>
            <person name="Kurt Z."/>
        </authorList>
    </citation>
    <scope>NUCLEOTIDE SEQUENCE</scope>
</reference>
<evidence type="ECO:0000256" key="1">
    <source>
        <dbReference type="SAM" id="MobiDB-lite"/>
    </source>
</evidence>
<protein>
    <submittedName>
        <fullName evidence="3">Hypothetical_protein</fullName>
    </submittedName>
</protein>
<accession>A0AA86QTW8</accession>
<comment type="caution">
    <text evidence="2">The sequence shown here is derived from an EMBL/GenBank/DDBJ whole genome shotgun (WGS) entry which is preliminary data.</text>
</comment>
<evidence type="ECO:0000313" key="2">
    <source>
        <dbReference type="EMBL" id="CAI9959493.1"/>
    </source>
</evidence>
<proteinExistence type="predicted"/>
<dbReference type="EMBL" id="CATOUU010000918">
    <property type="protein sequence ID" value="CAI9959493.1"/>
    <property type="molecule type" value="Genomic_DNA"/>
</dbReference>
<keyword evidence="4" id="KW-1185">Reference proteome</keyword>
<sequence length="278" mass="32875">MADKIEEQNTTKQYTYDSKATKTSKEITKVQNSLNRMFNSITQDIHVNQRATDTYQQNKNEDSQNMNITLFETIEIKRPCDIILENKIKQFINASKEIEKKILINQENQKLNLSQVQLQKQQKILNMKQNHITKVNAAKLERENQQIQLNQKLKEVSLDIKTKHDRIKKLVPKPKQILTEQQIIAEKNKLDQFKEQQMLSKQKQQSLQNSQGEQSDQIIQKTRNKSLQCTAFCPPQLKIQSRSQSNSFEKEMQLINIQKKQQEQQMYSRLEQQIRKSM</sequence>
<organism evidence="2">
    <name type="scientific">Hexamita inflata</name>
    <dbReference type="NCBI Taxonomy" id="28002"/>
    <lineage>
        <taxon>Eukaryota</taxon>
        <taxon>Metamonada</taxon>
        <taxon>Diplomonadida</taxon>
        <taxon>Hexamitidae</taxon>
        <taxon>Hexamitinae</taxon>
        <taxon>Hexamita</taxon>
    </lineage>
</organism>